<evidence type="ECO:0000313" key="14">
    <source>
        <dbReference type="EMBL" id="KAK4420894.1"/>
    </source>
</evidence>
<feature type="domain" description="RING-type" evidence="13">
    <location>
        <begin position="46"/>
        <end position="95"/>
    </location>
</feature>
<evidence type="ECO:0000256" key="5">
    <source>
        <dbReference type="ARBA" id="ARBA00022723"/>
    </source>
</evidence>
<evidence type="ECO:0000256" key="2">
    <source>
        <dbReference type="ARBA" id="ARBA00004308"/>
    </source>
</evidence>
<dbReference type="GO" id="GO:0005789">
    <property type="term" value="C:endoplasmic reticulum membrane"/>
    <property type="evidence" value="ECO:0007669"/>
    <property type="project" value="UniProtKB-SubCell"/>
</dbReference>
<comment type="domain">
    <text evidence="11">The RING-type zinc finger domain is responsible for E3 ligase activity.</text>
</comment>
<evidence type="ECO:0000256" key="4">
    <source>
        <dbReference type="ARBA" id="ARBA00022679"/>
    </source>
</evidence>
<evidence type="ECO:0000256" key="10">
    <source>
        <dbReference type="PROSITE-ProRule" id="PRU00175"/>
    </source>
</evidence>
<dbReference type="Gene3D" id="3.30.40.10">
    <property type="entry name" value="Zinc/RING finger domain, C3HC4 (zinc finger)"/>
    <property type="match status" value="1"/>
</dbReference>
<accession>A0AAE1XZM2</accession>
<keyword evidence="9 11" id="KW-0472">Membrane</keyword>
<name>A0AAE1XZM2_9LAMI</name>
<evidence type="ECO:0000256" key="7">
    <source>
        <dbReference type="ARBA" id="ARBA00022786"/>
    </source>
</evidence>
<dbReference type="EC" id="2.3.2.27" evidence="11"/>
<feature type="transmembrane region" description="Helical" evidence="11">
    <location>
        <begin position="234"/>
        <end position="252"/>
    </location>
</feature>
<comment type="subcellular location">
    <subcellularLocation>
        <location evidence="2">Endomembrane system</location>
    </subcellularLocation>
    <subcellularLocation>
        <location evidence="11">Endoplasmic reticulum membrane</location>
        <topology evidence="11">Single-pass type IV membrane protein</topology>
    </subcellularLocation>
</comment>
<keyword evidence="8 11" id="KW-0862">Zinc</keyword>
<protein>
    <recommendedName>
        <fullName evidence="11">E3 ubiquitin-protein ligase RMA</fullName>
        <ecNumber evidence="11">2.3.2.27</ecNumber>
    </recommendedName>
    <alternativeName>
        <fullName evidence="11">Protein RING membrane-anchor</fullName>
    </alternativeName>
    <alternativeName>
        <fullName evidence="11">RING-type E3 ubiquitin transferase RMA</fullName>
    </alternativeName>
</protein>
<dbReference type="InterPro" id="IPR013083">
    <property type="entry name" value="Znf_RING/FYVE/PHD"/>
</dbReference>
<dbReference type="InterPro" id="IPR018957">
    <property type="entry name" value="Znf_C3HC4_RING-type"/>
</dbReference>
<reference evidence="14" key="1">
    <citation type="submission" date="2020-06" db="EMBL/GenBank/DDBJ databases">
        <authorList>
            <person name="Li T."/>
            <person name="Hu X."/>
            <person name="Zhang T."/>
            <person name="Song X."/>
            <person name="Zhang H."/>
            <person name="Dai N."/>
            <person name="Sheng W."/>
            <person name="Hou X."/>
            <person name="Wei L."/>
        </authorList>
    </citation>
    <scope>NUCLEOTIDE SEQUENCE</scope>
    <source>
        <strain evidence="14">3651</strain>
        <tissue evidence="14">Leaf</tissue>
    </source>
</reference>
<keyword evidence="11" id="KW-0256">Endoplasmic reticulum</keyword>
<evidence type="ECO:0000256" key="11">
    <source>
        <dbReference type="RuleBase" id="RU369090"/>
    </source>
</evidence>
<comment type="caution">
    <text evidence="14">The sequence shown here is derived from an EMBL/GenBank/DDBJ whole genome shotgun (WGS) entry which is preliminary data.</text>
</comment>
<dbReference type="Pfam" id="PF00097">
    <property type="entry name" value="zf-C3HC4"/>
    <property type="match status" value="1"/>
</dbReference>
<dbReference type="GO" id="GO:0006511">
    <property type="term" value="P:ubiquitin-dependent protein catabolic process"/>
    <property type="evidence" value="ECO:0007669"/>
    <property type="project" value="UniProtKB-UniRule"/>
</dbReference>
<evidence type="ECO:0000256" key="8">
    <source>
        <dbReference type="ARBA" id="ARBA00022833"/>
    </source>
</evidence>
<keyword evidence="7 11" id="KW-0833">Ubl conjugation pathway</keyword>
<dbReference type="InterPro" id="IPR045103">
    <property type="entry name" value="RNF5/RNF185-like"/>
</dbReference>
<dbReference type="GO" id="GO:0061630">
    <property type="term" value="F:ubiquitin protein ligase activity"/>
    <property type="evidence" value="ECO:0007669"/>
    <property type="project" value="UniProtKB-UniRule"/>
</dbReference>
<sequence length="253" mass="28516">MAMEHYHQGARIQREFNEAEASFENWKSLTSTLDEPEANSSGGFECNICLDLVQDPVVTFCGHLYCWPCIYKWISCQDTSPENPDHQKPQCPVCKMEVSQKTLIPLYGRGQTPNSPKDKCSHLIPQRPPSPRRGGDTSLPNMTSNHVSRIQQLHRRSYAQPSPPYHAGSYMAPPMLGGSTTHLADPMIGMFGEMVYARIFGNSETTLYAYPNSYHLAGSSSPRLRRHMMQTDKSLSRVCFFLCCCVVLCLLLF</sequence>
<feature type="region of interest" description="Disordered" evidence="12">
    <location>
        <begin position="106"/>
        <end position="141"/>
    </location>
</feature>
<comment type="catalytic activity">
    <reaction evidence="1 11">
        <text>S-ubiquitinyl-[E2 ubiquitin-conjugating enzyme]-L-cysteine + [acceptor protein]-L-lysine = [E2 ubiquitin-conjugating enzyme]-L-cysteine + N(6)-ubiquitinyl-[acceptor protein]-L-lysine.</text>
        <dbReference type="EC" id="2.3.2.27"/>
    </reaction>
</comment>
<comment type="function">
    <text evidence="11">E3 ubiquitin-protein ligase.</text>
</comment>
<organism evidence="14 15">
    <name type="scientific">Sesamum alatum</name>
    <dbReference type="NCBI Taxonomy" id="300844"/>
    <lineage>
        <taxon>Eukaryota</taxon>
        <taxon>Viridiplantae</taxon>
        <taxon>Streptophyta</taxon>
        <taxon>Embryophyta</taxon>
        <taxon>Tracheophyta</taxon>
        <taxon>Spermatophyta</taxon>
        <taxon>Magnoliopsida</taxon>
        <taxon>eudicotyledons</taxon>
        <taxon>Gunneridae</taxon>
        <taxon>Pentapetalae</taxon>
        <taxon>asterids</taxon>
        <taxon>lamiids</taxon>
        <taxon>Lamiales</taxon>
        <taxon>Pedaliaceae</taxon>
        <taxon>Sesamum</taxon>
    </lineage>
</organism>
<dbReference type="Proteomes" id="UP001293254">
    <property type="component" value="Unassembled WGS sequence"/>
</dbReference>
<dbReference type="SMART" id="SM00184">
    <property type="entry name" value="RING"/>
    <property type="match status" value="1"/>
</dbReference>
<dbReference type="EMBL" id="JACGWO010000008">
    <property type="protein sequence ID" value="KAK4420894.1"/>
    <property type="molecule type" value="Genomic_DNA"/>
</dbReference>
<gene>
    <name evidence="14" type="ORF">Salat_2039900</name>
</gene>
<evidence type="ECO:0000256" key="1">
    <source>
        <dbReference type="ARBA" id="ARBA00000900"/>
    </source>
</evidence>
<evidence type="ECO:0000313" key="15">
    <source>
        <dbReference type="Proteomes" id="UP001293254"/>
    </source>
</evidence>
<keyword evidence="11" id="KW-1133">Transmembrane helix</keyword>
<keyword evidence="4 11" id="KW-0808">Transferase</keyword>
<reference evidence="14" key="2">
    <citation type="journal article" date="2024" name="Plant">
        <title>Genomic evolution and insights into agronomic trait innovations of Sesamum species.</title>
        <authorList>
            <person name="Miao H."/>
            <person name="Wang L."/>
            <person name="Qu L."/>
            <person name="Liu H."/>
            <person name="Sun Y."/>
            <person name="Le M."/>
            <person name="Wang Q."/>
            <person name="Wei S."/>
            <person name="Zheng Y."/>
            <person name="Lin W."/>
            <person name="Duan Y."/>
            <person name="Cao H."/>
            <person name="Xiong S."/>
            <person name="Wang X."/>
            <person name="Wei L."/>
            <person name="Li C."/>
            <person name="Ma Q."/>
            <person name="Ju M."/>
            <person name="Zhao R."/>
            <person name="Li G."/>
            <person name="Mu C."/>
            <person name="Tian Q."/>
            <person name="Mei H."/>
            <person name="Zhang T."/>
            <person name="Gao T."/>
            <person name="Zhang H."/>
        </authorList>
    </citation>
    <scope>NUCLEOTIDE SEQUENCE</scope>
    <source>
        <strain evidence="14">3651</strain>
    </source>
</reference>
<dbReference type="GO" id="GO:0008270">
    <property type="term" value="F:zinc ion binding"/>
    <property type="evidence" value="ECO:0007669"/>
    <property type="project" value="UniProtKB-KW"/>
</dbReference>
<evidence type="ECO:0000259" key="13">
    <source>
        <dbReference type="PROSITE" id="PS50089"/>
    </source>
</evidence>
<keyword evidence="15" id="KW-1185">Reference proteome</keyword>
<keyword evidence="5 11" id="KW-0479">Metal-binding</keyword>
<dbReference type="AlphaFoldDB" id="A0AAE1XZM2"/>
<evidence type="ECO:0000256" key="6">
    <source>
        <dbReference type="ARBA" id="ARBA00022771"/>
    </source>
</evidence>
<dbReference type="PANTHER" id="PTHR12313">
    <property type="entry name" value="E3 UBIQUITIN-PROTEIN LIGASE RNF5-RELATED"/>
    <property type="match status" value="1"/>
</dbReference>
<dbReference type="PROSITE" id="PS50089">
    <property type="entry name" value="ZF_RING_2"/>
    <property type="match status" value="1"/>
</dbReference>
<dbReference type="SUPFAM" id="SSF57850">
    <property type="entry name" value="RING/U-box"/>
    <property type="match status" value="1"/>
</dbReference>
<keyword evidence="6 10" id="KW-0863">Zinc-finger</keyword>
<dbReference type="PROSITE" id="PS00518">
    <property type="entry name" value="ZF_RING_1"/>
    <property type="match status" value="1"/>
</dbReference>
<evidence type="ECO:0000256" key="12">
    <source>
        <dbReference type="SAM" id="MobiDB-lite"/>
    </source>
</evidence>
<keyword evidence="11" id="KW-0812">Transmembrane</keyword>
<comment type="pathway">
    <text evidence="3 11">Protein modification; protein ubiquitination.</text>
</comment>
<proteinExistence type="predicted"/>
<evidence type="ECO:0000256" key="3">
    <source>
        <dbReference type="ARBA" id="ARBA00004906"/>
    </source>
</evidence>
<dbReference type="InterPro" id="IPR001841">
    <property type="entry name" value="Znf_RING"/>
</dbReference>
<evidence type="ECO:0000256" key="9">
    <source>
        <dbReference type="ARBA" id="ARBA00023136"/>
    </source>
</evidence>
<dbReference type="InterPro" id="IPR017907">
    <property type="entry name" value="Znf_RING_CS"/>
</dbReference>